<dbReference type="RefSeq" id="WP_076344140.1">
    <property type="nucleotide sequence ID" value="NZ_CP019082.1"/>
</dbReference>
<dbReference type="OrthoDB" id="179913at2"/>
<dbReference type="InterPro" id="IPR000683">
    <property type="entry name" value="Gfo/Idh/MocA-like_OxRdtase_N"/>
</dbReference>
<protein>
    <submittedName>
        <fullName evidence="4">Uncharacterized protein</fullName>
    </submittedName>
</protein>
<name>A0A1U7CLU4_9BACT</name>
<reference evidence="5" key="1">
    <citation type="submission" date="2016-12" db="EMBL/GenBank/DDBJ databases">
        <title>Comparative genomics of four Isosphaeraceae planctomycetes: a common pool of plasmids and glycoside hydrolase genes.</title>
        <authorList>
            <person name="Ivanova A."/>
        </authorList>
    </citation>
    <scope>NUCLEOTIDE SEQUENCE [LARGE SCALE GENOMIC DNA]</scope>
    <source>
        <strain evidence="5">PX4</strain>
    </source>
</reference>
<proteinExistence type="predicted"/>
<organism evidence="4 5">
    <name type="scientific">Paludisphaera borealis</name>
    <dbReference type="NCBI Taxonomy" id="1387353"/>
    <lineage>
        <taxon>Bacteria</taxon>
        <taxon>Pseudomonadati</taxon>
        <taxon>Planctomycetota</taxon>
        <taxon>Planctomycetia</taxon>
        <taxon>Isosphaerales</taxon>
        <taxon>Isosphaeraceae</taxon>
        <taxon>Paludisphaera</taxon>
    </lineage>
</organism>
<evidence type="ECO:0000313" key="5">
    <source>
        <dbReference type="Proteomes" id="UP000186309"/>
    </source>
</evidence>
<dbReference type="Pfam" id="PF22725">
    <property type="entry name" value="GFO_IDH_MocA_C3"/>
    <property type="match status" value="1"/>
</dbReference>
<dbReference type="Proteomes" id="UP000186309">
    <property type="component" value="Chromosome"/>
</dbReference>
<dbReference type="PANTHER" id="PTHR43818:SF11">
    <property type="entry name" value="BCDNA.GH03377"/>
    <property type="match status" value="1"/>
</dbReference>
<keyword evidence="5" id="KW-1185">Reference proteome</keyword>
<dbReference type="EMBL" id="CP019082">
    <property type="protein sequence ID" value="APW59887.1"/>
    <property type="molecule type" value="Genomic_DNA"/>
</dbReference>
<accession>A0A1U7CLU4</accession>
<dbReference type="InterPro" id="IPR036291">
    <property type="entry name" value="NAD(P)-bd_dom_sf"/>
</dbReference>
<keyword evidence="1 4" id="KW-0560">Oxidoreductase</keyword>
<feature type="domain" description="GFO/IDH/MocA-like oxidoreductase" evidence="3">
    <location>
        <begin position="138"/>
        <end position="267"/>
    </location>
</feature>
<feature type="domain" description="Gfo/Idh/MocA-like oxidoreductase N-terminal" evidence="2">
    <location>
        <begin position="6"/>
        <end position="122"/>
    </location>
</feature>
<dbReference type="InterPro" id="IPR055170">
    <property type="entry name" value="GFO_IDH_MocA-like_dom"/>
</dbReference>
<dbReference type="AlphaFoldDB" id="A0A1U7CLU4"/>
<evidence type="ECO:0000259" key="2">
    <source>
        <dbReference type="Pfam" id="PF01408"/>
    </source>
</evidence>
<dbReference type="Gene3D" id="3.40.50.720">
    <property type="entry name" value="NAD(P)-binding Rossmann-like Domain"/>
    <property type="match status" value="1"/>
</dbReference>
<evidence type="ECO:0000256" key="1">
    <source>
        <dbReference type="ARBA" id="ARBA00023002"/>
    </source>
</evidence>
<dbReference type="KEGG" id="pbor:BSF38_01346"/>
<dbReference type="SUPFAM" id="SSF55347">
    <property type="entry name" value="Glyceraldehyde-3-phosphate dehydrogenase-like, C-terminal domain"/>
    <property type="match status" value="1"/>
</dbReference>
<evidence type="ECO:0000259" key="3">
    <source>
        <dbReference type="Pfam" id="PF22725"/>
    </source>
</evidence>
<dbReference type="PANTHER" id="PTHR43818">
    <property type="entry name" value="BCDNA.GH03377"/>
    <property type="match status" value="1"/>
</dbReference>
<dbReference type="STRING" id="1387353.BSF38_01346"/>
<dbReference type="GO" id="GO:0000166">
    <property type="term" value="F:nucleotide binding"/>
    <property type="evidence" value="ECO:0007669"/>
    <property type="project" value="InterPro"/>
</dbReference>
<dbReference type="SUPFAM" id="SSF51735">
    <property type="entry name" value="NAD(P)-binding Rossmann-fold domains"/>
    <property type="match status" value="1"/>
</dbReference>
<evidence type="ECO:0000313" key="4">
    <source>
        <dbReference type="EMBL" id="APW59887.1"/>
    </source>
</evidence>
<gene>
    <name evidence="4" type="primary">gfo_3</name>
    <name evidence="4" type="ORF">BSF38_01346</name>
</gene>
<sequence>MSQGSLRIGIVGAGQVTRTRHIPGFQAIPGVELVAVCNSRRETTVRVAREFGIPKPYGNWEELVHDPEIDAVVIGAWPYLHCPLTLAALDAGKHVLTQARMAMNAREAQRMLDRSREAAGQVAMIVPSPYGLTGESFVRSLIADGYLGTLREMHVDSLNGDLADPDTPMSWRQKTRFSGFNMLTVGIVYETVLRWIAPASRVLAYASKAIGERFDPVSGKTTRVGTPDSVQVLTTQQDGSQGVYRFSGVLWHERSMSVAMYGADGTLIYDLLRDEIRGARRGEALHRLPIPDELRGGWNVEADFVASIRGERPVTHTDFETGVHYMQFTEAVARSSRHQTPVTLPLQEFSNPSL</sequence>
<dbReference type="InterPro" id="IPR050463">
    <property type="entry name" value="Gfo/Idh/MocA_oxidrdct_glycsds"/>
</dbReference>
<dbReference type="Gene3D" id="3.30.360.10">
    <property type="entry name" value="Dihydrodipicolinate Reductase, domain 2"/>
    <property type="match status" value="1"/>
</dbReference>
<dbReference type="Pfam" id="PF01408">
    <property type="entry name" value="GFO_IDH_MocA"/>
    <property type="match status" value="1"/>
</dbReference>
<dbReference type="GO" id="GO:0016491">
    <property type="term" value="F:oxidoreductase activity"/>
    <property type="evidence" value="ECO:0007669"/>
    <property type="project" value="UniProtKB-KW"/>
</dbReference>